<dbReference type="EMBL" id="BMZA01000002">
    <property type="protein sequence ID" value="GGY95663.1"/>
    <property type="molecule type" value="Genomic_DNA"/>
</dbReference>
<dbReference type="PANTHER" id="PTHR48081:SF8">
    <property type="entry name" value="ALPHA_BETA HYDROLASE FOLD-3 DOMAIN-CONTAINING PROTEIN-RELATED"/>
    <property type="match status" value="1"/>
</dbReference>
<dbReference type="PROSITE" id="PS01173">
    <property type="entry name" value="LIPASE_GDXG_HIS"/>
    <property type="match status" value="1"/>
</dbReference>
<evidence type="ECO:0000259" key="4">
    <source>
        <dbReference type="Pfam" id="PF07859"/>
    </source>
</evidence>
<protein>
    <submittedName>
        <fullName evidence="5">Esterase</fullName>
    </submittedName>
</protein>
<organism evidence="5 6">
    <name type="scientific">Novosphingobium colocasiae</name>
    <dbReference type="NCBI Taxonomy" id="1256513"/>
    <lineage>
        <taxon>Bacteria</taxon>
        <taxon>Pseudomonadati</taxon>
        <taxon>Pseudomonadota</taxon>
        <taxon>Alphaproteobacteria</taxon>
        <taxon>Sphingomonadales</taxon>
        <taxon>Sphingomonadaceae</taxon>
        <taxon>Novosphingobium</taxon>
    </lineage>
</organism>
<dbReference type="InterPro" id="IPR050300">
    <property type="entry name" value="GDXG_lipolytic_enzyme"/>
</dbReference>
<accession>A0A918UEE7</accession>
<dbReference type="InterPro" id="IPR013094">
    <property type="entry name" value="AB_hydrolase_3"/>
</dbReference>
<evidence type="ECO:0000256" key="1">
    <source>
        <dbReference type="ARBA" id="ARBA00010515"/>
    </source>
</evidence>
<keyword evidence="2" id="KW-0378">Hydrolase</keyword>
<keyword evidence="6" id="KW-1185">Reference proteome</keyword>
<dbReference type="GO" id="GO:0016787">
    <property type="term" value="F:hydrolase activity"/>
    <property type="evidence" value="ECO:0007669"/>
    <property type="project" value="UniProtKB-KW"/>
</dbReference>
<dbReference type="RefSeq" id="WP_189619838.1">
    <property type="nucleotide sequence ID" value="NZ_BMZA01000002.1"/>
</dbReference>
<dbReference type="Proteomes" id="UP000648075">
    <property type="component" value="Unassembled WGS sequence"/>
</dbReference>
<dbReference type="Gene3D" id="3.40.50.1820">
    <property type="entry name" value="alpha/beta hydrolase"/>
    <property type="match status" value="1"/>
</dbReference>
<dbReference type="Pfam" id="PF07859">
    <property type="entry name" value="Abhydrolase_3"/>
    <property type="match status" value="1"/>
</dbReference>
<sequence>MSQPFVLPETQAVLDLLAAQPGPHLADLPAADARAVYHLLGDLFEEPADLSVRTLDLPPDNTGLGTPLRAYFPGPAQAGPVIVYMHGGGFVIGDLDTHNAVCTLVARISGLRVVAVDYRLAPEHPYPAAHEDCLAAARFVAGAGAVLEAPVEGIAVAGDSAGGALACYLAARLGRDTVRAQLLIYPWLDATAADEGSYRDFAEGFLLDRRLMDRFITDSLPAGTDVAGPDLSPVRHPLPAHLPPAVIVSAGLDPLRDQARALAAAMAVQGLECHFLEARGLIHGIATMRKALPSGDAVIRRATTIFADMIRATTA</sequence>
<feature type="domain" description="Alpha/beta hydrolase fold-3" evidence="4">
    <location>
        <begin position="82"/>
        <end position="286"/>
    </location>
</feature>
<evidence type="ECO:0000313" key="5">
    <source>
        <dbReference type="EMBL" id="GGY95663.1"/>
    </source>
</evidence>
<reference evidence="5" key="1">
    <citation type="journal article" date="2014" name="Int. J. Syst. Evol. Microbiol.">
        <title>Complete genome sequence of Corynebacterium casei LMG S-19264T (=DSM 44701T), isolated from a smear-ripened cheese.</title>
        <authorList>
            <consortium name="US DOE Joint Genome Institute (JGI-PGF)"/>
            <person name="Walter F."/>
            <person name="Albersmeier A."/>
            <person name="Kalinowski J."/>
            <person name="Ruckert C."/>
        </authorList>
    </citation>
    <scope>NUCLEOTIDE SEQUENCE</scope>
    <source>
        <strain evidence="5">KCTC 32255</strain>
    </source>
</reference>
<name>A0A918UEE7_9SPHN</name>
<dbReference type="InterPro" id="IPR002168">
    <property type="entry name" value="Lipase_GDXG_HIS_AS"/>
</dbReference>
<dbReference type="PROSITE" id="PS01174">
    <property type="entry name" value="LIPASE_GDXG_SER"/>
    <property type="match status" value="1"/>
</dbReference>
<reference evidence="5" key="2">
    <citation type="submission" date="2020-09" db="EMBL/GenBank/DDBJ databases">
        <authorList>
            <person name="Sun Q."/>
            <person name="Kim S."/>
        </authorList>
    </citation>
    <scope>NUCLEOTIDE SEQUENCE</scope>
    <source>
        <strain evidence="5">KCTC 32255</strain>
    </source>
</reference>
<dbReference type="InterPro" id="IPR029058">
    <property type="entry name" value="AB_hydrolase_fold"/>
</dbReference>
<gene>
    <name evidence="5" type="ORF">GCM10011614_07980</name>
</gene>
<evidence type="ECO:0000313" key="6">
    <source>
        <dbReference type="Proteomes" id="UP000648075"/>
    </source>
</evidence>
<dbReference type="PANTHER" id="PTHR48081">
    <property type="entry name" value="AB HYDROLASE SUPERFAMILY PROTEIN C4A8.06C"/>
    <property type="match status" value="1"/>
</dbReference>
<comment type="caution">
    <text evidence="5">The sequence shown here is derived from an EMBL/GenBank/DDBJ whole genome shotgun (WGS) entry which is preliminary data.</text>
</comment>
<comment type="similarity">
    <text evidence="1">Belongs to the 'GDXG' lipolytic enzyme family.</text>
</comment>
<evidence type="ECO:0000256" key="3">
    <source>
        <dbReference type="PROSITE-ProRule" id="PRU10038"/>
    </source>
</evidence>
<dbReference type="SUPFAM" id="SSF53474">
    <property type="entry name" value="alpha/beta-Hydrolases"/>
    <property type="match status" value="1"/>
</dbReference>
<proteinExistence type="inferred from homology"/>
<evidence type="ECO:0000256" key="2">
    <source>
        <dbReference type="ARBA" id="ARBA00022801"/>
    </source>
</evidence>
<dbReference type="InterPro" id="IPR033140">
    <property type="entry name" value="Lipase_GDXG_put_SER_AS"/>
</dbReference>
<feature type="active site" evidence="3">
    <location>
        <position position="160"/>
    </location>
</feature>
<dbReference type="AlphaFoldDB" id="A0A918UEE7"/>